<organism evidence="6 7">
    <name type="scientific">Ornithinibacillus caprae</name>
    <dbReference type="NCBI Taxonomy" id="2678566"/>
    <lineage>
        <taxon>Bacteria</taxon>
        <taxon>Bacillati</taxon>
        <taxon>Bacillota</taxon>
        <taxon>Bacilli</taxon>
        <taxon>Bacillales</taxon>
        <taxon>Bacillaceae</taxon>
        <taxon>Ornithinibacillus</taxon>
    </lineage>
</organism>
<comment type="catalytic activity">
    <reaction evidence="4">
        <text>a 1-acyl-sn-glycero-3-phosphate + an acyl-CoA = a 1,2-diacyl-sn-glycero-3-phosphate + CoA</text>
        <dbReference type="Rhea" id="RHEA:19709"/>
        <dbReference type="ChEBI" id="CHEBI:57287"/>
        <dbReference type="ChEBI" id="CHEBI:57970"/>
        <dbReference type="ChEBI" id="CHEBI:58342"/>
        <dbReference type="ChEBI" id="CHEBI:58608"/>
        <dbReference type="EC" id="2.3.1.51"/>
    </reaction>
</comment>
<dbReference type="PANTHER" id="PTHR10434">
    <property type="entry name" value="1-ACYL-SN-GLYCEROL-3-PHOSPHATE ACYLTRANSFERASE"/>
    <property type="match status" value="1"/>
</dbReference>
<dbReference type="GO" id="GO:0006654">
    <property type="term" value="P:phosphatidic acid biosynthetic process"/>
    <property type="evidence" value="ECO:0007669"/>
    <property type="project" value="TreeGrafter"/>
</dbReference>
<keyword evidence="2 4" id="KW-0808">Transferase</keyword>
<gene>
    <name evidence="6" type="ORF">GMD78_13360</name>
</gene>
<evidence type="ECO:0000256" key="2">
    <source>
        <dbReference type="ARBA" id="ARBA00022679"/>
    </source>
</evidence>
<dbReference type="Pfam" id="PF01553">
    <property type="entry name" value="Acyltransferase"/>
    <property type="match status" value="1"/>
</dbReference>
<keyword evidence="3 4" id="KW-0012">Acyltransferase</keyword>
<reference evidence="6 7" key="1">
    <citation type="submission" date="2019-11" db="EMBL/GenBank/DDBJ databases">
        <authorList>
            <person name="Li X."/>
        </authorList>
    </citation>
    <scope>NUCLEOTIDE SEQUENCE [LARGE SCALE GENOMIC DNA]</scope>
    <source>
        <strain evidence="6 7">L9</strain>
    </source>
</reference>
<dbReference type="Proteomes" id="UP000469125">
    <property type="component" value="Unassembled WGS sequence"/>
</dbReference>
<evidence type="ECO:0000313" key="6">
    <source>
        <dbReference type="EMBL" id="MUK89350.1"/>
    </source>
</evidence>
<feature type="domain" description="Phospholipid/glycerol acyltransferase" evidence="5">
    <location>
        <begin position="33"/>
        <end position="144"/>
    </location>
</feature>
<keyword evidence="7" id="KW-1185">Reference proteome</keyword>
<keyword evidence="4" id="KW-0444">Lipid biosynthesis</keyword>
<keyword evidence="4" id="KW-1208">Phospholipid metabolism</keyword>
<keyword evidence="4" id="KW-0594">Phospholipid biosynthesis</keyword>
<dbReference type="InterPro" id="IPR004552">
    <property type="entry name" value="AGP_acyltrans"/>
</dbReference>
<sequence>MYIFAANVLKILLSLFGRIKVYQKENLPKSGGYVIACTHTGWVDILWLGVATLPTKIHYMAKKELFQSGFLKWLMNSLHAFPVDRENPGPSTIKIPRKLLKEGKVVGIFPSGTRTSEEVPLKKGAVTIAANSNVPIIPAAYVGPNNFSDLFKRVKPKLIYGEPILLPEDESKREGMETMMNKLNKEFIDLQEKIKGN</sequence>
<dbReference type="CDD" id="cd07989">
    <property type="entry name" value="LPLAT_AGPAT-like"/>
    <property type="match status" value="1"/>
</dbReference>
<dbReference type="RefSeq" id="WP_155669327.1">
    <property type="nucleotide sequence ID" value="NZ_WOCA01000011.1"/>
</dbReference>
<dbReference type="PANTHER" id="PTHR10434:SF40">
    <property type="entry name" value="1-ACYL-SN-GLYCEROL-3-PHOSPHATE ACYLTRANSFERASE"/>
    <property type="match status" value="1"/>
</dbReference>
<dbReference type="GO" id="GO:0003841">
    <property type="term" value="F:1-acylglycerol-3-phosphate O-acyltransferase activity"/>
    <property type="evidence" value="ECO:0007669"/>
    <property type="project" value="UniProtKB-UniRule"/>
</dbReference>
<protein>
    <recommendedName>
        <fullName evidence="4">1-acyl-sn-glycerol-3-phosphate acyltransferase</fullName>
        <ecNumber evidence="4">2.3.1.51</ecNumber>
    </recommendedName>
</protein>
<comment type="caution">
    <text evidence="6">The sequence shown here is derived from an EMBL/GenBank/DDBJ whole genome shotgun (WGS) entry which is preliminary data.</text>
</comment>
<dbReference type="EMBL" id="WOCA01000011">
    <property type="protein sequence ID" value="MUK89350.1"/>
    <property type="molecule type" value="Genomic_DNA"/>
</dbReference>
<dbReference type="EC" id="2.3.1.51" evidence="4"/>
<evidence type="ECO:0000313" key="7">
    <source>
        <dbReference type="Proteomes" id="UP000469125"/>
    </source>
</evidence>
<accession>A0A6N8FID0</accession>
<dbReference type="SUPFAM" id="SSF69593">
    <property type="entry name" value="Glycerol-3-phosphate (1)-acyltransferase"/>
    <property type="match status" value="1"/>
</dbReference>
<evidence type="ECO:0000256" key="3">
    <source>
        <dbReference type="ARBA" id="ARBA00023315"/>
    </source>
</evidence>
<dbReference type="SMART" id="SM00563">
    <property type="entry name" value="PlsC"/>
    <property type="match status" value="1"/>
</dbReference>
<evidence type="ECO:0000256" key="4">
    <source>
        <dbReference type="RuleBase" id="RU361267"/>
    </source>
</evidence>
<evidence type="ECO:0000259" key="5">
    <source>
        <dbReference type="SMART" id="SM00563"/>
    </source>
</evidence>
<dbReference type="GO" id="GO:0016020">
    <property type="term" value="C:membrane"/>
    <property type="evidence" value="ECO:0007669"/>
    <property type="project" value="InterPro"/>
</dbReference>
<dbReference type="NCBIfam" id="TIGR00530">
    <property type="entry name" value="AGP_acyltrn"/>
    <property type="match status" value="1"/>
</dbReference>
<keyword evidence="4" id="KW-0443">Lipid metabolism</keyword>
<name>A0A6N8FID0_9BACI</name>
<evidence type="ECO:0000256" key="1">
    <source>
        <dbReference type="ARBA" id="ARBA00008655"/>
    </source>
</evidence>
<dbReference type="InterPro" id="IPR002123">
    <property type="entry name" value="Plipid/glycerol_acylTrfase"/>
</dbReference>
<comment type="similarity">
    <text evidence="1 4">Belongs to the 1-acyl-sn-glycerol-3-phosphate acyltransferase family.</text>
</comment>
<proteinExistence type="inferred from homology"/>
<comment type="domain">
    <text evidence="4">The HXXXXD motif is essential for acyltransferase activity and may constitute the binding site for the phosphate moiety of the glycerol-3-phosphate.</text>
</comment>
<dbReference type="AlphaFoldDB" id="A0A6N8FID0"/>